<dbReference type="InParanoid" id="E3LK59"/>
<comment type="subcellular location">
    <subcellularLocation>
        <location evidence="1">Membrane</location>
    </subcellularLocation>
</comment>
<evidence type="ECO:0000256" key="2">
    <source>
        <dbReference type="ARBA" id="ARBA00022692"/>
    </source>
</evidence>
<dbReference type="InterPro" id="IPR019424">
    <property type="entry name" value="7TM_GPCR_Srsx"/>
</dbReference>
<proteinExistence type="predicted"/>
<name>E3LK59_CAERE</name>
<feature type="transmembrane region" description="Helical" evidence="5">
    <location>
        <begin position="14"/>
        <end position="34"/>
    </location>
</feature>
<keyword evidence="7" id="KW-1185">Reference proteome</keyword>
<dbReference type="EMBL" id="DS268410">
    <property type="protein sequence ID" value="EFP00358.1"/>
    <property type="molecule type" value="Genomic_DNA"/>
</dbReference>
<reference evidence="6" key="1">
    <citation type="submission" date="2007-07" db="EMBL/GenBank/DDBJ databases">
        <title>PCAP assembly of the Caenorhabditis remanei genome.</title>
        <authorList>
            <consortium name="The Caenorhabditis remanei Sequencing Consortium"/>
            <person name="Wilson R.K."/>
        </authorList>
    </citation>
    <scope>NUCLEOTIDE SEQUENCE [LARGE SCALE GENOMIC DNA]</scope>
    <source>
        <strain evidence="6">PB4641</strain>
    </source>
</reference>
<dbReference type="InterPro" id="IPR000276">
    <property type="entry name" value="GPCR_Rhodpsn"/>
</dbReference>
<dbReference type="SUPFAM" id="SSF81321">
    <property type="entry name" value="Family A G protein-coupled receptor-like"/>
    <property type="match status" value="1"/>
</dbReference>
<dbReference type="HOGENOM" id="CLU_074191_0_0_1"/>
<dbReference type="GO" id="GO:0004930">
    <property type="term" value="F:G protein-coupled receptor activity"/>
    <property type="evidence" value="ECO:0007669"/>
    <property type="project" value="InterPro"/>
</dbReference>
<organism evidence="7">
    <name type="scientific">Caenorhabditis remanei</name>
    <name type="common">Caenorhabditis vulgaris</name>
    <dbReference type="NCBI Taxonomy" id="31234"/>
    <lineage>
        <taxon>Eukaryota</taxon>
        <taxon>Metazoa</taxon>
        <taxon>Ecdysozoa</taxon>
        <taxon>Nematoda</taxon>
        <taxon>Chromadorea</taxon>
        <taxon>Rhabditida</taxon>
        <taxon>Rhabditina</taxon>
        <taxon>Rhabditomorpha</taxon>
        <taxon>Rhabditoidea</taxon>
        <taxon>Rhabditidae</taxon>
        <taxon>Peloderinae</taxon>
        <taxon>Caenorhabditis</taxon>
    </lineage>
</organism>
<accession>E3LK59</accession>
<evidence type="ECO:0000313" key="6">
    <source>
        <dbReference type="EMBL" id="EFP00358.1"/>
    </source>
</evidence>
<feature type="transmembrane region" description="Helical" evidence="5">
    <location>
        <begin position="120"/>
        <end position="140"/>
    </location>
</feature>
<evidence type="ECO:0000256" key="3">
    <source>
        <dbReference type="ARBA" id="ARBA00022989"/>
    </source>
</evidence>
<feature type="transmembrane region" description="Helical" evidence="5">
    <location>
        <begin position="208"/>
        <end position="232"/>
    </location>
</feature>
<dbReference type="AlphaFoldDB" id="E3LK59"/>
<dbReference type="GO" id="GO:0016020">
    <property type="term" value="C:membrane"/>
    <property type="evidence" value="ECO:0007669"/>
    <property type="project" value="UniProtKB-SubCell"/>
</dbReference>
<dbReference type="PANTHER" id="PTHR23360">
    <property type="entry name" value="G-PROTEIN COUPLED RECEPTORS FAMILY 1 PROFILE DOMAIN-CONTAINING PROTEIN-RELATED"/>
    <property type="match status" value="1"/>
</dbReference>
<feature type="transmembrane region" description="Helical" evidence="5">
    <location>
        <begin position="238"/>
        <end position="258"/>
    </location>
</feature>
<evidence type="ECO:0000256" key="4">
    <source>
        <dbReference type="ARBA" id="ARBA00023136"/>
    </source>
</evidence>
<evidence type="ECO:0000256" key="1">
    <source>
        <dbReference type="ARBA" id="ARBA00004370"/>
    </source>
</evidence>
<dbReference type="OrthoDB" id="5830500at2759"/>
<keyword evidence="2 5" id="KW-0812">Transmembrane</keyword>
<keyword evidence="4 5" id="KW-0472">Membrane</keyword>
<evidence type="ECO:0000256" key="5">
    <source>
        <dbReference type="SAM" id="Phobius"/>
    </source>
</evidence>
<dbReference type="Pfam" id="PF10320">
    <property type="entry name" value="7TM_GPCR_Srsx"/>
    <property type="match status" value="1"/>
</dbReference>
<feature type="transmembrane region" description="Helical" evidence="5">
    <location>
        <begin position="164"/>
        <end position="187"/>
    </location>
</feature>
<keyword evidence="3 5" id="KW-1133">Transmembrane helix</keyword>
<dbReference type="eggNOG" id="ENOG502THSW">
    <property type="taxonomic scope" value="Eukaryota"/>
</dbReference>
<dbReference type="FunCoup" id="E3LK59">
    <property type="interactions" value="32"/>
</dbReference>
<protein>
    <submittedName>
        <fullName evidence="6">CRE-SRSX-8 protein</fullName>
    </submittedName>
</protein>
<dbReference type="Proteomes" id="UP000008281">
    <property type="component" value="Unassembled WGS sequence"/>
</dbReference>
<dbReference type="Gene3D" id="1.20.1070.10">
    <property type="entry name" value="Rhodopsin 7-helix transmembrane proteins"/>
    <property type="match status" value="1"/>
</dbReference>
<dbReference type="SMART" id="SM01381">
    <property type="entry name" value="7TM_GPCR_Srsx"/>
    <property type="match status" value="1"/>
</dbReference>
<feature type="transmembrane region" description="Helical" evidence="5">
    <location>
        <begin position="46"/>
        <end position="67"/>
    </location>
</feature>
<dbReference type="PANTHER" id="PTHR23360:SF6">
    <property type="entry name" value="G_PROTEIN_RECEP_F1_2 DOMAIN-CONTAINING PROTEIN"/>
    <property type="match status" value="1"/>
</dbReference>
<sequence length="296" mass="34070">MYRWNQILIASHKSFFICFGIFGNIHLVFIILSTPSFRSKSSYLQCIQSTAHIFCIMNSFIDVYLMITDTEILRETCFHIIVPNIFCYCVQSSIMVFILLDILFIVMFPIAHRNFSDWKYVTAMAMIPFLWGGFIVIWGFQGEDYSSLHLCSSFMALQRPIRKVLAPVTVASNTLSLLIFLILILVFKKKGQTSTESYKIMRHLKVSAALFIFSNYFSAFAINFVILLGYSGEDLSNIIGNISMSSMFSYSHTFYTIIWRSADYRKRFIGLYCKSVSPQNTFFVHSPGKNRAASDF</sequence>
<feature type="transmembrane region" description="Helical" evidence="5">
    <location>
        <begin position="79"/>
        <end position="108"/>
    </location>
</feature>
<dbReference type="InterPro" id="IPR047130">
    <property type="entry name" value="7TM_GPCR_Srsx_nematod"/>
</dbReference>
<dbReference type="OMA" id="YTIIWRS"/>
<evidence type="ECO:0000313" key="7">
    <source>
        <dbReference type="Proteomes" id="UP000008281"/>
    </source>
</evidence>
<gene>
    <name evidence="6" type="primary">Cre-srsx-8</name>
    <name evidence="6" type="ORF">CRE_18778</name>
</gene>
<dbReference type="STRING" id="31234.E3LK59"/>